<dbReference type="InterPro" id="IPR024954">
    <property type="entry name" value="SSRP1_DD"/>
</dbReference>
<dbReference type="WBParaSite" id="BXY_0308800.1">
    <property type="protein sequence ID" value="BXY_0308800.1"/>
    <property type="gene ID" value="BXY_0308800"/>
</dbReference>
<protein>
    <recommendedName>
        <fullName evidence="10">FACT complex subunit SSRP1</fullName>
    </recommendedName>
</protein>
<keyword evidence="6 10" id="KW-0804">Transcription</keyword>
<evidence type="ECO:0000256" key="5">
    <source>
        <dbReference type="ARBA" id="ARBA00023015"/>
    </source>
</evidence>
<keyword evidence="7 10" id="KW-0234">DNA repair</keyword>
<name>A0A1I7RQU3_BURXY</name>
<dbReference type="SUPFAM" id="SSF47095">
    <property type="entry name" value="HMG-box"/>
    <property type="match status" value="1"/>
</dbReference>
<reference evidence="13" key="2">
    <citation type="submission" date="2020-09" db="EMBL/GenBank/DDBJ databases">
        <authorList>
            <person name="Kikuchi T."/>
        </authorList>
    </citation>
    <scope>NUCLEOTIDE SEQUENCE</scope>
    <source>
        <strain evidence="13">Ka4C1</strain>
    </source>
</reference>
<dbReference type="CDD" id="cd21994">
    <property type="entry name" value="HMG-box_SSRP1-like"/>
    <property type="match status" value="1"/>
</dbReference>
<comment type="similarity">
    <text evidence="1 10">Belongs to the SSRP1 family.</text>
</comment>
<evidence type="ECO:0000313" key="14">
    <source>
        <dbReference type="Proteomes" id="UP000095284"/>
    </source>
</evidence>
<feature type="region of interest" description="Disordered" evidence="11">
    <location>
        <begin position="463"/>
        <end position="567"/>
    </location>
</feature>
<sequence>MSASLEFQNVSKEEYGQMNKGSIQLNQANAKFHNSHTGKVYTVQADNVDKVYWIRMGNKYALKVIDKKGMLHRFAGLKDEDFGRVQSFIKNNWKKDVEKQETSIKGWNYGSANVEGQNLIFRVDGKIDFEIPLTNVAQCPTAAKNEAILEFHSNEETPVQLCELRLHKPGNAEEDEEDPVEKFRQAILAYVEGDTDLPLVALQNIYCATPRGRYDIKVFANRLAFHGKSYDYKILLNQITRMFLLPNKDQRHVYFVLNIAPPIRQGQTRYSFVVMECLVDEEVTLELTGTDDRLERFCTIEDGKKVYTGPLFEILSKIFRVLTNVRITVPGDLVRPSTAEPTISCTVFSCAYKQASGFLYPLEKGFMYVHKPPMYIRFEEVDNLHFARSDASTRSFDLEIVLRNSQSYTFSNIAKEEYNKLFDFAEKKGLKIRNASRIESNKYKVDAFADSDEELDPYKESLKEDAAGDDDESDSEDEDFDVDKAAKKQKQEKDSSEGSGSEPEEEYDSSGSEVTDDDMIEEVKEKPKKEKREKKEKESKKSEKAEKKGKKKEKDPNAPKRPQTAYFLFLAEKRPMISKEVSGVAEVSKKAGEMWKSLGDDEKKKYQALADEAKKEYDRKMKEYKESGGGPSTSKSKPSAGTSSPQKGKNKSREFVEDSSDSSDKSDDE</sequence>
<feature type="compositionally biased region" description="Basic and acidic residues" evidence="11">
    <location>
        <begin position="482"/>
        <end position="496"/>
    </location>
</feature>
<dbReference type="SMART" id="SM00398">
    <property type="entry name" value="HMG"/>
    <property type="match status" value="1"/>
</dbReference>
<gene>
    <name evidence="13" type="ORF">BXYJ_LOCUS14813</name>
</gene>
<dbReference type="EMBL" id="CAJFCV020000006">
    <property type="protein sequence ID" value="CAG9130671.1"/>
    <property type="molecule type" value="Genomic_DNA"/>
</dbReference>
<dbReference type="PANTHER" id="PTHR45849">
    <property type="entry name" value="FACT COMPLEX SUBUNIT SSRP1"/>
    <property type="match status" value="1"/>
</dbReference>
<dbReference type="FunFam" id="2.30.29.150:FF:000001">
    <property type="entry name" value="Fact complex subunit ssrp1"/>
    <property type="match status" value="1"/>
</dbReference>
<dbReference type="InterPro" id="IPR050454">
    <property type="entry name" value="RTT106/SSRP1_HistChap/FACT"/>
</dbReference>
<dbReference type="PRINTS" id="PR00887">
    <property type="entry name" value="SSRCOGNITION"/>
</dbReference>
<feature type="compositionally biased region" description="Acidic residues" evidence="11">
    <location>
        <begin position="467"/>
        <end position="481"/>
    </location>
</feature>
<feature type="DNA-binding region" description="HMG box" evidence="9">
    <location>
        <begin position="559"/>
        <end position="625"/>
    </location>
</feature>
<dbReference type="Proteomes" id="UP000582659">
    <property type="component" value="Unassembled WGS sequence"/>
</dbReference>
<evidence type="ECO:0000313" key="16">
    <source>
        <dbReference type="WBParaSite" id="BXY_0308800.1"/>
    </source>
</evidence>
<dbReference type="SMART" id="SM01287">
    <property type="entry name" value="Rtt106"/>
    <property type="match status" value="1"/>
</dbReference>
<feature type="region of interest" description="Disordered" evidence="11">
    <location>
        <begin position="620"/>
        <end position="669"/>
    </location>
</feature>
<dbReference type="PANTHER" id="PTHR45849:SF1">
    <property type="entry name" value="FACT COMPLEX SUBUNIT SSRP1"/>
    <property type="match status" value="1"/>
</dbReference>
<dbReference type="GO" id="GO:0031491">
    <property type="term" value="F:nucleosome binding"/>
    <property type="evidence" value="ECO:0007669"/>
    <property type="project" value="TreeGrafter"/>
</dbReference>
<dbReference type="InterPro" id="IPR009071">
    <property type="entry name" value="HMG_box_dom"/>
</dbReference>
<feature type="compositionally biased region" description="Acidic residues" evidence="11">
    <location>
        <begin position="502"/>
        <end position="520"/>
    </location>
</feature>
<evidence type="ECO:0000256" key="1">
    <source>
        <dbReference type="ARBA" id="ARBA00010060"/>
    </source>
</evidence>
<dbReference type="EMBL" id="CAJFDI010000006">
    <property type="protein sequence ID" value="CAD5234722.1"/>
    <property type="molecule type" value="Genomic_DNA"/>
</dbReference>
<evidence type="ECO:0000256" key="9">
    <source>
        <dbReference type="PROSITE-ProRule" id="PRU00267"/>
    </source>
</evidence>
<keyword evidence="5 10" id="KW-0805">Transcription regulation</keyword>
<keyword evidence="4 10" id="KW-0227">DNA damage</keyword>
<dbReference type="InterPro" id="IPR035417">
    <property type="entry name" value="SSRP1/POB3_N"/>
</dbReference>
<organism evidence="14 16">
    <name type="scientific">Bursaphelenchus xylophilus</name>
    <name type="common">Pinewood nematode worm</name>
    <name type="synonym">Aphelenchoides xylophilus</name>
    <dbReference type="NCBI Taxonomy" id="6326"/>
    <lineage>
        <taxon>Eukaryota</taxon>
        <taxon>Metazoa</taxon>
        <taxon>Ecdysozoa</taxon>
        <taxon>Nematoda</taxon>
        <taxon>Chromadorea</taxon>
        <taxon>Rhabditida</taxon>
        <taxon>Tylenchina</taxon>
        <taxon>Tylenchomorpha</taxon>
        <taxon>Aphelenchoidea</taxon>
        <taxon>Aphelenchoididae</taxon>
        <taxon>Bursaphelenchus</taxon>
    </lineage>
</organism>
<dbReference type="InterPro" id="IPR048993">
    <property type="entry name" value="SSRP1-like_PH1"/>
</dbReference>
<dbReference type="Pfam" id="PF00505">
    <property type="entry name" value="HMG_box"/>
    <property type="match status" value="1"/>
</dbReference>
<dbReference type="GO" id="GO:0042393">
    <property type="term" value="F:histone binding"/>
    <property type="evidence" value="ECO:0007669"/>
    <property type="project" value="TreeGrafter"/>
</dbReference>
<dbReference type="Proteomes" id="UP000659654">
    <property type="component" value="Unassembled WGS sequence"/>
</dbReference>
<dbReference type="Gene3D" id="2.30.29.220">
    <property type="entry name" value="Structure-specific recognition protein (SSRP1)"/>
    <property type="match status" value="1"/>
</dbReference>
<dbReference type="Gene3D" id="2.30.29.30">
    <property type="entry name" value="Pleckstrin-homology domain (PH domain)/Phosphotyrosine-binding domain (PTB)"/>
    <property type="match status" value="2"/>
</dbReference>
<dbReference type="InterPro" id="IPR036910">
    <property type="entry name" value="HMG_box_dom_sf"/>
</dbReference>
<evidence type="ECO:0000256" key="3">
    <source>
        <dbReference type="ARBA" id="ARBA00022705"/>
    </source>
</evidence>
<keyword evidence="9" id="KW-0238">DNA-binding</keyword>
<dbReference type="FunFam" id="2.30.29.30:FF:000119">
    <property type="entry name" value="FACT complex subunit SSRP1"/>
    <property type="match status" value="1"/>
</dbReference>
<evidence type="ECO:0000256" key="4">
    <source>
        <dbReference type="ARBA" id="ARBA00022763"/>
    </source>
</evidence>
<dbReference type="FunFam" id="2.30.29.30:FF:000098">
    <property type="entry name" value="Fact complex subunit ssrp1"/>
    <property type="match status" value="1"/>
</dbReference>
<dbReference type="GO" id="GO:1902275">
    <property type="term" value="P:regulation of chromatin organization"/>
    <property type="evidence" value="ECO:0007669"/>
    <property type="project" value="TreeGrafter"/>
</dbReference>
<keyword evidence="2 10" id="KW-0158">Chromosome</keyword>
<dbReference type="eggNOG" id="KOG0526">
    <property type="taxonomic scope" value="Eukaryota"/>
</dbReference>
<dbReference type="GO" id="GO:0035101">
    <property type="term" value="C:FACT complex"/>
    <property type="evidence" value="ECO:0007669"/>
    <property type="project" value="TreeGrafter"/>
</dbReference>
<evidence type="ECO:0000256" key="2">
    <source>
        <dbReference type="ARBA" id="ARBA00022454"/>
    </source>
</evidence>
<dbReference type="GO" id="GO:0006281">
    <property type="term" value="P:DNA repair"/>
    <property type="evidence" value="ECO:0007669"/>
    <property type="project" value="UniProtKB-KW"/>
</dbReference>
<dbReference type="CDD" id="cd13230">
    <property type="entry name" value="PH1_SSRP1-like"/>
    <property type="match status" value="1"/>
</dbReference>
<feature type="compositionally biased region" description="Low complexity" evidence="11">
    <location>
        <begin position="632"/>
        <end position="645"/>
    </location>
</feature>
<dbReference type="Proteomes" id="UP000095284">
    <property type="component" value="Unplaced"/>
</dbReference>
<reference evidence="16" key="1">
    <citation type="submission" date="2016-11" db="UniProtKB">
        <authorList>
            <consortium name="WormBaseParasite"/>
        </authorList>
    </citation>
    <scope>IDENTIFICATION</scope>
</reference>
<evidence type="ECO:0000256" key="10">
    <source>
        <dbReference type="RuleBase" id="RU364013"/>
    </source>
</evidence>
<dbReference type="InterPro" id="IPR013719">
    <property type="entry name" value="RTT106/SPT16-like_middle_dom"/>
</dbReference>
<keyword evidence="3 10" id="KW-0235">DNA replication</keyword>
<dbReference type="GO" id="GO:0003677">
    <property type="term" value="F:DNA binding"/>
    <property type="evidence" value="ECO:0007669"/>
    <property type="project" value="UniProtKB-UniRule"/>
</dbReference>
<dbReference type="Pfam" id="PF03531">
    <property type="entry name" value="SSrecog"/>
    <property type="match status" value="1"/>
</dbReference>
<evidence type="ECO:0000256" key="8">
    <source>
        <dbReference type="ARBA" id="ARBA00023242"/>
    </source>
</evidence>
<evidence type="ECO:0000313" key="15">
    <source>
        <dbReference type="Proteomes" id="UP000659654"/>
    </source>
</evidence>
<feature type="compositionally biased region" description="Basic and acidic residues" evidence="11">
    <location>
        <begin position="651"/>
        <end position="669"/>
    </location>
</feature>
<evidence type="ECO:0000313" key="13">
    <source>
        <dbReference type="EMBL" id="CAD5234722.1"/>
    </source>
</evidence>
<evidence type="ECO:0000256" key="7">
    <source>
        <dbReference type="ARBA" id="ARBA00023204"/>
    </source>
</evidence>
<keyword evidence="15" id="KW-1185">Reference proteome</keyword>
<dbReference type="Gene3D" id="1.10.30.10">
    <property type="entry name" value="High mobility group box domain"/>
    <property type="match status" value="1"/>
</dbReference>
<evidence type="ECO:0000256" key="6">
    <source>
        <dbReference type="ARBA" id="ARBA00023163"/>
    </source>
</evidence>
<comment type="function">
    <text evidence="10">Component of the FACT complex, a general chromatin factor that acts to reorganize nucleosomes. The FACT complex is involved in multiple processes that require DNA as a template such as mRNA elongation, DNA replication and DNA repair. During transcription elongation the FACT complex acts as a histone chaperone that both destabilizes and restores nucleosomal structure. It facilitates the passage of RNA polymerase II and transcription by promoting the dissociation of one histone H2A-H2B dimer from the nucleosome, then subsequently promotes the reestablishment of the nucleosome following the passage of RNA polymerase II.</text>
</comment>
<dbReference type="CDD" id="cd13231">
    <property type="entry name" value="PH2_SSRP1-like"/>
    <property type="match status" value="1"/>
</dbReference>
<dbReference type="InterPro" id="IPR038167">
    <property type="entry name" value="SSRP1_sf"/>
</dbReference>
<feature type="domain" description="HMG box" evidence="12">
    <location>
        <begin position="559"/>
        <end position="625"/>
    </location>
</feature>
<comment type="subcellular location">
    <subcellularLocation>
        <location evidence="10">Nucleus</location>
    </subcellularLocation>
    <subcellularLocation>
        <location evidence="10">Chromosome</location>
    </subcellularLocation>
</comment>
<keyword evidence="8 9" id="KW-0539">Nucleus</keyword>
<dbReference type="PROSITE" id="PS50118">
    <property type="entry name" value="HMG_BOX_2"/>
    <property type="match status" value="1"/>
</dbReference>
<dbReference type="Pfam" id="PF21103">
    <property type="entry name" value="PH1_SSRP1-like"/>
    <property type="match status" value="1"/>
</dbReference>
<dbReference type="InterPro" id="IPR000969">
    <property type="entry name" value="SSRP1/POB3"/>
</dbReference>
<dbReference type="OrthoDB" id="498543at2759"/>
<feature type="compositionally biased region" description="Basic and acidic residues" evidence="11">
    <location>
        <begin position="521"/>
        <end position="558"/>
    </location>
</feature>
<dbReference type="InterPro" id="IPR011993">
    <property type="entry name" value="PH-like_dom_sf"/>
</dbReference>
<proteinExistence type="inferred from homology"/>
<evidence type="ECO:0000256" key="11">
    <source>
        <dbReference type="SAM" id="MobiDB-lite"/>
    </source>
</evidence>
<dbReference type="AlphaFoldDB" id="A0A1I7RQU3"/>
<dbReference type="Gene3D" id="2.30.29.150">
    <property type="match status" value="1"/>
</dbReference>
<dbReference type="SMR" id="A0A1I7RQU3"/>
<evidence type="ECO:0000259" key="12">
    <source>
        <dbReference type="PROSITE" id="PS50118"/>
    </source>
</evidence>
<dbReference type="Pfam" id="PF08512">
    <property type="entry name" value="Rttp106-like_middle"/>
    <property type="match status" value="1"/>
</dbReference>
<dbReference type="SUPFAM" id="SSF50729">
    <property type="entry name" value="PH domain-like"/>
    <property type="match status" value="1"/>
</dbReference>
<dbReference type="Pfam" id="PF17292">
    <property type="entry name" value="POB3_N"/>
    <property type="match status" value="1"/>
</dbReference>
<dbReference type="GO" id="GO:0006260">
    <property type="term" value="P:DNA replication"/>
    <property type="evidence" value="ECO:0007669"/>
    <property type="project" value="UniProtKB-KW"/>
</dbReference>
<accession>A0A1I7RQU3</accession>